<gene>
    <name evidence="4" type="ORF">M0638_25660</name>
</gene>
<dbReference type="InterPro" id="IPR045079">
    <property type="entry name" value="Oxoprolinase-like"/>
</dbReference>
<dbReference type="GO" id="GO:0017168">
    <property type="term" value="F:5-oxoprolinase (ATP-hydrolyzing) activity"/>
    <property type="evidence" value="ECO:0007669"/>
    <property type="project" value="TreeGrafter"/>
</dbReference>
<dbReference type="Pfam" id="PF19278">
    <property type="entry name" value="Hydant_A_C"/>
    <property type="match status" value="1"/>
</dbReference>
<dbReference type="RefSeq" id="WP_248669800.1">
    <property type="nucleotide sequence ID" value="NZ_JALPRX010000142.1"/>
</dbReference>
<reference evidence="4" key="1">
    <citation type="submission" date="2022-04" db="EMBL/GenBank/DDBJ databases">
        <title>Roseomonas acroporae sp. nov., isolated from coral Acropora digitifera.</title>
        <authorList>
            <person name="Sun H."/>
        </authorList>
    </citation>
    <scope>NUCLEOTIDE SEQUENCE</scope>
    <source>
        <strain evidence="4">NAR14</strain>
    </source>
</reference>
<dbReference type="GO" id="GO:0006749">
    <property type="term" value="P:glutathione metabolic process"/>
    <property type="evidence" value="ECO:0007669"/>
    <property type="project" value="TreeGrafter"/>
</dbReference>
<dbReference type="Proteomes" id="UP001139516">
    <property type="component" value="Unassembled WGS sequence"/>
</dbReference>
<dbReference type="InterPro" id="IPR002821">
    <property type="entry name" value="Hydantoinase_A"/>
</dbReference>
<organism evidence="4 5">
    <name type="scientific">Roseomonas acroporae</name>
    <dbReference type="NCBI Taxonomy" id="2937791"/>
    <lineage>
        <taxon>Bacteria</taxon>
        <taxon>Pseudomonadati</taxon>
        <taxon>Pseudomonadota</taxon>
        <taxon>Alphaproteobacteria</taxon>
        <taxon>Acetobacterales</taxon>
        <taxon>Roseomonadaceae</taxon>
        <taxon>Roseomonas</taxon>
    </lineage>
</organism>
<dbReference type="AlphaFoldDB" id="A0A9X2BXX6"/>
<dbReference type="Pfam" id="PF01968">
    <property type="entry name" value="Hydantoinase_A"/>
    <property type="match status" value="1"/>
</dbReference>
<dbReference type="GO" id="GO:0005829">
    <property type="term" value="C:cytosol"/>
    <property type="evidence" value="ECO:0007669"/>
    <property type="project" value="TreeGrafter"/>
</dbReference>
<name>A0A9X2BXX6_9PROT</name>
<dbReference type="PANTHER" id="PTHR11365:SF23">
    <property type="entry name" value="HYPOTHETICAL 5-OXOPROLINASE (EUROFUNG)-RELATED"/>
    <property type="match status" value="1"/>
</dbReference>
<keyword evidence="5" id="KW-1185">Reference proteome</keyword>
<protein>
    <submittedName>
        <fullName evidence="4">Hydantoinase/oxoprolinase family protein</fullName>
    </submittedName>
</protein>
<dbReference type="InterPro" id="IPR008040">
    <property type="entry name" value="Hydant_A_N"/>
</dbReference>
<proteinExistence type="predicted"/>
<evidence type="ECO:0000313" key="4">
    <source>
        <dbReference type="EMBL" id="MCK8787751.1"/>
    </source>
</evidence>
<dbReference type="InterPro" id="IPR049517">
    <property type="entry name" value="ACX-like_C"/>
</dbReference>
<evidence type="ECO:0000259" key="1">
    <source>
        <dbReference type="Pfam" id="PF01968"/>
    </source>
</evidence>
<dbReference type="EMBL" id="JALPRX010000142">
    <property type="protein sequence ID" value="MCK8787751.1"/>
    <property type="molecule type" value="Genomic_DNA"/>
</dbReference>
<dbReference type="Pfam" id="PF05378">
    <property type="entry name" value="Hydant_A_N"/>
    <property type="match status" value="1"/>
</dbReference>
<evidence type="ECO:0000313" key="5">
    <source>
        <dbReference type="Proteomes" id="UP001139516"/>
    </source>
</evidence>
<evidence type="ECO:0000259" key="3">
    <source>
        <dbReference type="Pfam" id="PF19278"/>
    </source>
</evidence>
<comment type="caution">
    <text evidence="4">The sequence shown here is derived from an EMBL/GenBank/DDBJ whole genome shotgun (WGS) entry which is preliminary data.</text>
</comment>
<evidence type="ECO:0000259" key="2">
    <source>
        <dbReference type="Pfam" id="PF05378"/>
    </source>
</evidence>
<dbReference type="InterPro" id="IPR043129">
    <property type="entry name" value="ATPase_NBD"/>
</dbReference>
<feature type="domain" description="Hydantoinase A/oxoprolinase" evidence="1">
    <location>
        <begin position="207"/>
        <end position="494"/>
    </location>
</feature>
<feature type="domain" description="Acetophenone carboxylase-like C-terminal" evidence="3">
    <location>
        <begin position="512"/>
        <end position="667"/>
    </location>
</feature>
<feature type="domain" description="Hydantoinase/oxoprolinase N-terminal" evidence="2">
    <location>
        <begin position="8"/>
        <end position="183"/>
    </location>
</feature>
<dbReference type="SUPFAM" id="SSF53067">
    <property type="entry name" value="Actin-like ATPase domain"/>
    <property type="match status" value="1"/>
</dbReference>
<sequence>MPTSPHIRIGIDIGGTFTDLQILDERSGALQSFKTPTTPQDPSIGLLTGLRDAAGRFGFTLADIRLLLHGTTIATNAVLERNLAHGVLLTTSGFEDVLEIGRHARRDIYGLKPHQEPPLIPRDRRLGLPERMRADGSVERALAAGAVEALLPHLDALGAEAVAVSLLNAHVNAAHEEAVAERLATLRPDLPVTISSAISPEIREYERTSTTVLNALLMPVVGSYLGRLETRMAEAGLTARLLLVQSNGGVCSAAVAKRQPARLLLSGPSGGALATTRMAEALDRPYLLGVDMGGTSYDVCVVREGRVTQMTQGEIDNLPVRLPMVEIRTIGAGGGSIAAVDDAGRLRVGPRSARSWPGPVCYGRGGTEPTVTDANIALGKLDPRFFLGGAMKLDLDGARAAIRERVGDRLGLGMEQAAIGILAVTDTNLAAAARLSLFEKGLDPRDFSLLSFGGAGGLHAVPVAEELGIDEVVFPADASTFSAFGILHSDIVHDLARSRVLPVGDAILPYLAETVAQLREQGEALLAADGVPAADRRFAVAADLRYHGQAFELVVPWPEMAATPEALSRLLADFHALHAQRFSYGNPGAPVEMVALRMNVTGLLPRFESRRAPGIGAGRKPEAREIWLGDAWRSVAVYQREQLAGEIAGPALIEEEYTTVYVADGWRCAPGAAGTLIARRLNDRKALGSTEA</sequence>
<accession>A0A9X2BXX6</accession>
<dbReference type="PANTHER" id="PTHR11365">
    <property type="entry name" value="5-OXOPROLINASE RELATED"/>
    <property type="match status" value="1"/>
</dbReference>